<dbReference type="Proteomes" id="UP000287969">
    <property type="component" value="Chromosome"/>
</dbReference>
<proteinExistence type="predicted"/>
<dbReference type="OrthoDB" id="1026745at2"/>
<organism evidence="1 2">
    <name type="scientific">Acidilutibacter cellobiosedens</name>
    <dbReference type="NCBI Taxonomy" id="2507161"/>
    <lineage>
        <taxon>Bacteria</taxon>
        <taxon>Bacillati</taxon>
        <taxon>Bacillota</taxon>
        <taxon>Tissierellia</taxon>
        <taxon>Tissierellales</taxon>
        <taxon>Acidilutibacteraceae</taxon>
        <taxon>Acidilutibacter</taxon>
    </lineage>
</organism>
<dbReference type="Gene3D" id="3.40.50.360">
    <property type="match status" value="1"/>
</dbReference>
<gene>
    <name evidence="1" type="ORF">EQM13_07770</name>
</gene>
<dbReference type="RefSeq" id="WP_128752383.1">
    <property type="nucleotide sequence ID" value="NZ_CP035282.1"/>
</dbReference>
<dbReference type="InterPro" id="IPR029039">
    <property type="entry name" value="Flavoprotein-like_sf"/>
</dbReference>
<dbReference type="KEGG" id="spoa:EQM13_07770"/>
<evidence type="ECO:0000313" key="2">
    <source>
        <dbReference type="Proteomes" id="UP000287969"/>
    </source>
</evidence>
<dbReference type="SUPFAM" id="SSF52218">
    <property type="entry name" value="Flavoproteins"/>
    <property type="match status" value="1"/>
</dbReference>
<reference evidence="2" key="1">
    <citation type="submission" date="2019-01" db="EMBL/GenBank/DDBJ databases">
        <title>Draft genomes of a novel of Sporanaerobacter strains.</title>
        <authorList>
            <person name="Ma S."/>
        </authorList>
    </citation>
    <scope>NUCLEOTIDE SEQUENCE [LARGE SCALE GENOMIC DNA]</scope>
    <source>
        <strain evidence="2">NJN-17</strain>
    </source>
</reference>
<accession>A0A410QBX7</accession>
<evidence type="ECO:0000313" key="1">
    <source>
        <dbReference type="EMBL" id="QAT61481.1"/>
    </source>
</evidence>
<protein>
    <submittedName>
        <fullName evidence="1">Flavodoxin family protein</fullName>
    </submittedName>
</protein>
<sequence>MKICMINGSPKAKDSCSRYLIDEIIKLMDDKTEVLICDGSHKPFKDDMFQQIYNCDKVVFVFPLYVDAVPSHLVYFLESFQEYIRLQPVKNISVYAVSNCGFYEGEQNKYALKIIENFCEDSGLNWQFGIGTGTGPFIAQSQTIPWQSSVKRPIYQALIALKKGLEEGYQPKENIFVMAKMPRYIYIASAHAGWRLSAKKNNLRFRDI</sequence>
<dbReference type="AlphaFoldDB" id="A0A410QBX7"/>
<dbReference type="EMBL" id="CP035282">
    <property type="protein sequence ID" value="QAT61481.1"/>
    <property type="molecule type" value="Genomic_DNA"/>
</dbReference>
<keyword evidence="2" id="KW-1185">Reference proteome</keyword>
<name>A0A410QBX7_9FIRM</name>